<feature type="transmembrane region" description="Helical" evidence="7">
    <location>
        <begin position="50"/>
        <end position="71"/>
    </location>
</feature>
<dbReference type="InterPro" id="IPR051311">
    <property type="entry name" value="DedA_domain"/>
</dbReference>
<organism evidence="9 10">
    <name type="scientific">Zarconia navalis LEGE 11467</name>
    <dbReference type="NCBI Taxonomy" id="1828826"/>
    <lineage>
        <taxon>Bacteria</taxon>
        <taxon>Bacillati</taxon>
        <taxon>Cyanobacteriota</taxon>
        <taxon>Cyanophyceae</taxon>
        <taxon>Oscillatoriophycideae</taxon>
        <taxon>Oscillatoriales</taxon>
        <taxon>Oscillatoriales incertae sedis</taxon>
        <taxon>Zarconia</taxon>
        <taxon>Zarconia navalis</taxon>
    </lineage>
</organism>
<sequence length="203" mass="22561">MLEWVIDTISALGYWGIAMLMFLENLFPPIPSEIIMPLAGFAATKGELDLIPAAIAGTIGSFLGALFWYYVGLYLGQKRIEVLADRYGRWISLSSQDVRDAKQWFDRQGGWATGLCRMIPGVRTWISVPAGISRMNLPAFVVTSTIGTAMWVSLLTYAGYLLGNNYERVAEYLAPVGKITLVIMLIVTIVWVLKRKSSSNERS</sequence>
<feature type="transmembrane region" description="Helical" evidence="7">
    <location>
        <begin position="137"/>
        <end position="160"/>
    </location>
</feature>
<keyword evidence="3" id="KW-1003">Cell membrane</keyword>
<evidence type="ECO:0000256" key="3">
    <source>
        <dbReference type="ARBA" id="ARBA00022475"/>
    </source>
</evidence>
<evidence type="ECO:0000256" key="7">
    <source>
        <dbReference type="SAM" id="Phobius"/>
    </source>
</evidence>
<dbReference type="InterPro" id="IPR032816">
    <property type="entry name" value="VTT_dom"/>
</dbReference>
<protein>
    <submittedName>
        <fullName evidence="9">DedA family protein</fullName>
    </submittedName>
</protein>
<evidence type="ECO:0000259" key="8">
    <source>
        <dbReference type="Pfam" id="PF09335"/>
    </source>
</evidence>
<keyword evidence="6 7" id="KW-0472">Membrane</keyword>
<evidence type="ECO:0000256" key="4">
    <source>
        <dbReference type="ARBA" id="ARBA00022692"/>
    </source>
</evidence>
<keyword evidence="10" id="KW-1185">Reference proteome</keyword>
<evidence type="ECO:0000313" key="10">
    <source>
        <dbReference type="Proteomes" id="UP000621799"/>
    </source>
</evidence>
<dbReference type="PANTHER" id="PTHR42709:SF6">
    <property type="entry name" value="UNDECAPRENYL PHOSPHATE TRANSPORTER A"/>
    <property type="match status" value="1"/>
</dbReference>
<dbReference type="AlphaFoldDB" id="A0A928Z9K6"/>
<evidence type="ECO:0000256" key="1">
    <source>
        <dbReference type="ARBA" id="ARBA00004651"/>
    </source>
</evidence>
<evidence type="ECO:0000256" key="2">
    <source>
        <dbReference type="ARBA" id="ARBA00010792"/>
    </source>
</evidence>
<comment type="caution">
    <text evidence="9">The sequence shown here is derived from an EMBL/GenBank/DDBJ whole genome shotgun (WGS) entry which is preliminary data.</text>
</comment>
<keyword evidence="5 7" id="KW-1133">Transmembrane helix</keyword>
<evidence type="ECO:0000256" key="5">
    <source>
        <dbReference type="ARBA" id="ARBA00022989"/>
    </source>
</evidence>
<dbReference type="Pfam" id="PF09335">
    <property type="entry name" value="VTT_dom"/>
    <property type="match status" value="1"/>
</dbReference>
<keyword evidence="4 7" id="KW-0812">Transmembrane</keyword>
<dbReference type="GO" id="GO:0005886">
    <property type="term" value="C:plasma membrane"/>
    <property type="evidence" value="ECO:0007669"/>
    <property type="project" value="UniProtKB-SubCell"/>
</dbReference>
<feature type="domain" description="VTT" evidence="8">
    <location>
        <begin position="30"/>
        <end position="160"/>
    </location>
</feature>
<evidence type="ECO:0000313" key="9">
    <source>
        <dbReference type="EMBL" id="MBE9042760.1"/>
    </source>
</evidence>
<feature type="transmembrane region" description="Helical" evidence="7">
    <location>
        <begin position="172"/>
        <end position="193"/>
    </location>
</feature>
<name>A0A928Z9K6_9CYAN</name>
<dbReference type="RefSeq" id="WP_264322906.1">
    <property type="nucleotide sequence ID" value="NZ_JADEXN010000428.1"/>
</dbReference>
<reference evidence="9" key="1">
    <citation type="submission" date="2020-10" db="EMBL/GenBank/DDBJ databases">
        <authorList>
            <person name="Castelo-Branco R."/>
            <person name="Eusebio N."/>
            <person name="Adriana R."/>
            <person name="Vieira A."/>
            <person name="Brugerolle De Fraissinette N."/>
            <person name="Rezende De Castro R."/>
            <person name="Schneider M.P."/>
            <person name="Vasconcelos V."/>
            <person name="Leao P.N."/>
        </authorList>
    </citation>
    <scope>NUCLEOTIDE SEQUENCE</scope>
    <source>
        <strain evidence="9">LEGE 11467</strain>
    </source>
</reference>
<dbReference type="EMBL" id="JADEXN010000428">
    <property type="protein sequence ID" value="MBE9042760.1"/>
    <property type="molecule type" value="Genomic_DNA"/>
</dbReference>
<feature type="transmembrane region" description="Helical" evidence="7">
    <location>
        <begin position="12"/>
        <end position="30"/>
    </location>
</feature>
<comment type="subcellular location">
    <subcellularLocation>
        <location evidence="1">Cell membrane</location>
        <topology evidence="1">Multi-pass membrane protein</topology>
    </subcellularLocation>
</comment>
<dbReference type="PANTHER" id="PTHR42709">
    <property type="entry name" value="ALKALINE PHOSPHATASE LIKE PROTEIN"/>
    <property type="match status" value="1"/>
</dbReference>
<dbReference type="Proteomes" id="UP000621799">
    <property type="component" value="Unassembled WGS sequence"/>
</dbReference>
<proteinExistence type="inferred from homology"/>
<comment type="similarity">
    <text evidence="2">Belongs to the DedA family.</text>
</comment>
<gene>
    <name evidence="9" type="ORF">IQ235_18530</name>
</gene>
<accession>A0A928Z9K6</accession>
<evidence type="ECO:0000256" key="6">
    <source>
        <dbReference type="ARBA" id="ARBA00023136"/>
    </source>
</evidence>